<dbReference type="Proteomes" id="UP000054485">
    <property type="component" value="Unassembled WGS sequence"/>
</dbReference>
<proteinExistence type="predicted"/>
<reference evidence="2" key="2">
    <citation type="submission" date="2015-01" db="EMBL/GenBank/DDBJ databases">
        <title>Evolutionary Origins and Diversification of the Mycorrhizal Mutualists.</title>
        <authorList>
            <consortium name="DOE Joint Genome Institute"/>
            <consortium name="Mycorrhizal Genomics Consortium"/>
            <person name="Kohler A."/>
            <person name="Kuo A."/>
            <person name="Nagy L.G."/>
            <person name="Floudas D."/>
            <person name="Copeland A."/>
            <person name="Barry K.W."/>
            <person name="Cichocki N."/>
            <person name="Veneault-Fourrey C."/>
            <person name="LaButti K."/>
            <person name="Lindquist E.A."/>
            <person name="Lipzen A."/>
            <person name="Lundell T."/>
            <person name="Morin E."/>
            <person name="Murat C."/>
            <person name="Riley R."/>
            <person name="Ohm R."/>
            <person name="Sun H."/>
            <person name="Tunlid A."/>
            <person name="Henrissat B."/>
            <person name="Grigoriev I.V."/>
            <person name="Hibbett D.S."/>
            <person name="Martin F."/>
        </authorList>
    </citation>
    <scope>NUCLEOTIDE SEQUENCE [LARGE SCALE GENOMIC DNA]</scope>
    <source>
        <strain evidence="2">UH-Slu-Lm8-n1</strain>
    </source>
</reference>
<reference evidence="1 2" key="1">
    <citation type="submission" date="2014-04" db="EMBL/GenBank/DDBJ databases">
        <authorList>
            <consortium name="DOE Joint Genome Institute"/>
            <person name="Kuo A."/>
            <person name="Ruytinx J."/>
            <person name="Rineau F."/>
            <person name="Colpaert J."/>
            <person name="Kohler A."/>
            <person name="Nagy L.G."/>
            <person name="Floudas D."/>
            <person name="Copeland A."/>
            <person name="Barry K.W."/>
            <person name="Cichocki N."/>
            <person name="Veneault-Fourrey C."/>
            <person name="LaButti K."/>
            <person name="Lindquist E.A."/>
            <person name="Lipzen A."/>
            <person name="Lundell T."/>
            <person name="Morin E."/>
            <person name="Murat C."/>
            <person name="Sun H."/>
            <person name="Tunlid A."/>
            <person name="Henrissat B."/>
            <person name="Grigoriev I.V."/>
            <person name="Hibbett D.S."/>
            <person name="Martin F."/>
            <person name="Nordberg H.P."/>
            <person name="Cantor M.N."/>
            <person name="Hua S.X."/>
        </authorList>
    </citation>
    <scope>NUCLEOTIDE SEQUENCE [LARGE SCALE GENOMIC DNA]</scope>
    <source>
        <strain evidence="1 2">UH-Slu-Lm8-n1</strain>
    </source>
</reference>
<keyword evidence="2" id="KW-1185">Reference proteome</keyword>
<dbReference type="InParanoid" id="A0A0C9ZNK8"/>
<sequence>MPATTRLFHVRLRESLLQAQTPELVTECQGPWMGAPVARTSMFSVDLREKCKVARRSFEK</sequence>
<protein>
    <submittedName>
        <fullName evidence="1">Uncharacterized protein</fullName>
    </submittedName>
</protein>
<dbReference type="EMBL" id="KN835351">
    <property type="protein sequence ID" value="KIK39260.1"/>
    <property type="molecule type" value="Genomic_DNA"/>
</dbReference>
<evidence type="ECO:0000313" key="1">
    <source>
        <dbReference type="EMBL" id="KIK39260.1"/>
    </source>
</evidence>
<dbReference type="HOGENOM" id="CLU_2943349_0_0_1"/>
<dbReference type="AlphaFoldDB" id="A0A0C9ZNK8"/>
<dbReference type="OrthoDB" id="10277355at2759"/>
<evidence type="ECO:0000313" key="2">
    <source>
        <dbReference type="Proteomes" id="UP000054485"/>
    </source>
</evidence>
<accession>A0A0C9ZNK8</accession>
<organism evidence="1 2">
    <name type="scientific">Suillus luteus UH-Slu-Lm8-n1</name>
    <dbReference type="NCBI Taxonomy" id="930992"/>
    <lineage>
        <taxon>Eukaryota</taxon>
        <taxon>Fungi</taxon>
        <taxon>Dikarya</taxon>
        <taxon>Basidiomycota</taxon>
        <taxon>Agaricomycotina</taxon>
        <taxon>Agaricomycetes</taxon>
        <taxon>Agaricomycetidae</taxon>
        <taxon>Boletales</taxon>
        <taxon>Suillineae</taxon>
        <taxon>Suillaceae</taxon>
        <taxon>Suillus</taxon>
    </lineage>
</organism>
<name>A0A0C9ZNK8_9AGAM</name>
<gene>
    <name evidence="1" type="ORF">CY34DRAFT_808509</name>
</gene>